<comment type="caution">
    <text evidence="2">The sequence shown here is derived from an EMBL/GenBank/DDBJ whole genome shotgun (WGS) entry which is preliminary data.</text>
</comment>
<name>A0A8X7N7V1_9BASI</name>
<keyword evidence="3" id="KW-1185">Reference proteome</keyword>
<organism evidence="2 3">
    <name type="scientific">Tilletia walkeri</name>
    <dbReference type="NCBI Taxonomy" id="117179"/>
    <lineage>
        <taxon>Eukaryota</taxon>
        <taxon>Fungi</taxon>
        <taxon>Dikarya</taxon>
        <taxon>Basidiomycota</taxon>
        <taxon>Ustilaginomycotina</taxon>
        <taxon>Exobasidiomycetes</taxon>
        <taxon>Tilletiales</taxon>
        <taxon>Tilletiaceae</taxon>
        <taxon>Tilletia</taxon>
    </lineage>
</organism>
<protein>
    <recommendedName>
        <fullName evidence="4">Phytase-like domain-containing protein</fullName>
    </recommendedName>
</protein>
<gene>
    <name evidence="2" type="ORF">A4X09_0g4243</name>
</gene>
<evidence type="ECO:0000256" key="1">
    <source>
        <dbReference type="SAM" id="SignalP"/>
    </source>
</evidence>
<keyword evidence="1" id="KW-0732">Signal</keyword>
<evidence type="ECO:0000313" key="2">
    <source>
        <dbReference type="EMBL" id="KAE8268097.1"/>
    </source>
</evidence>
<dbReference type="AlphaFoldDB" id="A0A8X7N7V1"/>
<sequence length="304" mass="32352">MRHFTTIALIALSGAGYTQAFSRPRSNGNATAQLRRGSSALLLRQSDGGSGTGDGDPVGTDDTNTIIMNPDGSYVALNFDDPTAWDYDVPWPADTIAAITAINQQSVQNVKDDVFVNPDGSLVDPSSGTKDDSLSWVQIQDISGQYIMVASADDNFHVGPFGSTGDGILFGASANVVAQDSQDRPFFYYPDVMQKYGVSRFRLASLDQIPKTARMVTLVPINTGDAAGVYVAADALGNIFYPITCSYTDSRPSKVFLAKDADRNKVNGGPQTLISDAMQTIVTGGVVKDCGYMPWTSPNFAGLS</sequence>
<evidence type="ECO:0000313" key="3">
    <source>
        <dbReference type="Proteomes" id="UP000078113"/>
    </source>
</evidence>
<dbReference type="Proteomes" id="UP000078113">
    <property type="component" value="Unassembled WGS sequence"/>
</dbReference>
<dbReference type="EMBL" id="LWDG02000174">
    <property type="protein sequence ID" value="KAE8268097.1"/>
    <property type="molecule type" value="Genomic_DNA"/>
</dbReference>
<reference evidence="2" key="1">
    <citation type="submission" date="2016-04" db="EMBL/GenBank/DDBJ databases">
        <authorList>
            <person name="Nguyen H.D."/>
            <person name="Samba Siva P."/>
            <person name="Cullis J."/>
            <person name="Levesque C.A."/>
            <person name="Hambleton S."/>
        </authorList>
    </citation>
    <scope>NUCLEOTIDE SEQUENCE</scope>
    <source>
        <strain evidence="2">DAOMC 236422</strain>
    </source>
</reference>
<proteinExistence type="predicted"/>
<reference evidence="2" key="2">
    <citation type="journal article" date="2019" name="IMA Fungus">
        <title>Genome sequencing and comparison of five Tilletia species to identify candidate genes for the detection of regulated species infecting wheat.</title>
        <authorList>
            <person name="Nguyen H.D.T."/>
            <person name="Sultana T."/>
            <person name="Kesanakurti P."/>
            <person name="Hambleton S."/>
        </authorList>
    </citation>
    <scope>NUCLEOTIDE SEQUENCE</scope>
    <source>
        <strain evidence="2">DAOMC 236422</strain>
    </source>
</reference>
<feature type="chain" id="PRO_5036485941" description="Phytase-like domain-containing protein" evidence="1">
    <location>
        <begin position="21"/>
        <end position="304"/>
    </location>
</feature>
<evidence type="ECO:0008006" key="4">
    <source>
        <dbReference type="Google" id="ProtNLM"/>
    </source>
</evidence>
<feature type="signal peptide" evidence="1">
    <location>
        <begin position="1"/>
        <end position="20"/>
    </location>
</feature>
<accession>A0A8X7N7V1</accession>